<dbReference type="Gene3D" id="3.40.710.10">
    <property type="entry name" value="DD-peptidase/beta-lactamase superfamily"/>
    <property type="match status" value="1"/>
</dbReference>
<dbReference type="OrthoDB" id="428260at2759"/>
<dbReference type="InterPro" id="IPR012338">
    <property type="entry name" value="Beta-lactam/transpept-like"/>
</dbReference>
<dbReference type="Proteomes" id="UP000077266">
    <property type="component" value="Unassembled WGS sequence"/>
</dbReference>
<evidence type="ECO:0000313" key="2">
    <source>
        <dbReference type="EMBL" id="KZV96900.1"/>
    </source>
</evidence>
<proteinExistence type="predicted"/>
<organism evidence="2 3">
    <name type="scientific">Exidia glandulosa HHB12029</name>
    <dbReference type="NCBI Taxonomy" id="1314781"/>
    <lineage>
        <taxon>Eukaryota</taxon>
        <taxon>Fungi</taxon>
        <taxon>Dikarya</taxon>
        <taxon>Basidiomycota</taxon>
        <taxon>Agaricomycotina</taxon>
        <taxon>Agaricomycetes</taxon>
        <taxon>Auriculariales</taxon>
        <taxon>Exidiaceae</taxon>
        <taxon>Exidia</taxon>
    </lineage>
</organism>
<dbReference type="PANTHER" id="PTHR43283:SF3">
    <property type="entry name" value="BETA-LACTAMASE FAMILY PROTEIN (AFU_ORTHOLOGUE AFUA_5G07500)"/>
    <property type="match status" value="1"/>
</dbReference>
<dbReference type="AlphaFoldDB" id="A0A165KU68"/>
<dbReference type="PANTHER" id="PTHR43283">
    <property type="entry name" value="BETA-LACTAMASE-RELATED"/>
    <property type="match status" value="1"/>
</dbReference>
<dbReference type="Pfam" id="PF00144">
    <property type="entry name" value="Beta-lactamase"/>
    <property type="match status" value="1"/>
</dbReference>
<gene>
    <name evidence="2" type="ORF">EXIGLDRAFT_764968</name>
</gene>
<keyword evidence="3" id="KW-1185">Reference proteome</keyword>
<dbReference type="InterPro" id="IPR001466">
    <property type="entry name" value="Beta-lactam-related"/>
</dbReference>
<feature type="domain" description="Beta-lactamase-related" evidence="1">
    <location>
        <begin position="32"/>
        <end position="381"/>
    </location>
</feature>
<dbReference type="SUPFAM" id="SSF56601">
    <property type="entry name" value="beta-lactamase/transpeptidase-like"/>
    <property type="match status" value="1"/>
</dbReference>
<reference evidence="2 3" key="1">
    <citation type="journal article" date="2016" name="Mol. Biol. Evol.">
        <title>Comparative Genomics of Early-Diverging Mushroom-Forming Fungi Provides Insights into the Origins of Lignocellulose Decay Capabilities.</title>
        <authorList>
            <person name="Nagy L.G."/>
            <person name="Riley R."/>
            <person name="Tritt A."/>
            <person name="Adam C."/>
            <person name="Daum C."/>
            <person name="Floudas D."/>
            <person name="Sun H."/>
            <person name="Yadav J.S."/>
            <person name="Pangilinan J."/>
            <person name="Larsson K.H."/>
            <person name="Matsuura K."/>
            <person name="Barry K."/>
            <person name="Labutti K."/>
            <person name="Kuo R."/>
            <person name="Ohm R.A."/>
            <person name="Bhattacharya S.S."/>
            <person name="Shirouzu T."/>
            <person name="Yoshinaga Y."/>
            <person name="Martin F.M."/>
            <person name="Grigoriev I.V."/>
            <person name="Hibbett D.S."/>
        </authorList>
    </citation>
    <scope>NUCLEOTIDE SEQUENCE [LARGE SCALE GENOMIC DNA]</scope>
    <source>
        <strain evidence="2 3">HHB12029</strain>
    </source>
</reference>
<sequence length="394" mass="43584">MSRLGHTVKSILQRAVDGDQGPAGLVYGAIDRHGSVLALEAAGVSALGSSMETDALFPLFSMNKPLIATCVLHLVDQGGIGLDDPVESVLPEINAIHVLHEDLTLKPPKIKITLRMLLTHTSGFAYTIFNQKLNSLGRPHEFDARWDRWTQPLVHEPGTSWEYSIGLDWASRVVERVSGLPLWDYAAEHIFHPLGIHDLAFRIQEHTKDKLVGLHQRAPDGTIRLRGHLPGPLYSLENLGKGTLGAFGTVPDYLKFLVPFLNEGVGANGHRILSTEMTRESLRDQLIDLGLHLPDTMRAANSEFTNDVLLGDGSRRTWCLIGMLDRDASPTGRRAGSVWWAGLGNLYWTLDSESGVATVLMNQTLPFWDERVVRAWRELEAAVYTELANESAKI</sequence>
<dbReference type="InterPro" id="IPR050789">
    <property type="entry name" value="Diverse_Enzym_Activities"/>
</dbReference>
<dbReference type="EMBL" id="KV425937">
    <property type="protein sequence ID" value="KZV96900.1"/>
    <property type="molecule type" value="Genomic_DNA"/>
</dbReference>
<evidence type="ECO:0000259" key="1">
    <source>
        <dbReference type="Pfam" id="PF00144"/>
    </source>
</evidence>
<accession>A0A165KU68</accession>
<protein>
    <submittedName>
        <fullName evidence="2">Beta-lactamase/transpeptidase-like protein</fullName>
    </submittedName>
</protein>
<name>A0A165KU68_EXIGL</name>
<evidence type="ECO:0000313" key="3">
    <source>
        <dbReference type="Proteomes" id="UP000077266"/>
    </source>
</evidence>
<dbReference type="InParanoid" id="A0A165KU68"/>
<dbReference type="STRING" id="1314781.A0A165KU68"/>